<sequence>MTNTQFKPAVFQSFEEKADPSNVAPRIAALRAAMQKAGIDAFLIPRADAHRGESVPASEARLAYMTGFTGSAGMAVVGAHKAGLFVDSRYTLQAPTQTDTALVSVHEVSQGGISPDISLYVPKGGKLAYDPWLHTPGEIRDLNEKLAGRAEAMPHANLVDTIWADRPAPPVSAIDFLGHNRAGQSATDKIAALRESLAADHAGAVVLTLPESICWLFNMRGRDVPNTPFVLGFAIVPATGLPTLFLDAAKITPELTASLEGIADVAEATTLSEALDTLGKAGNPVLIDPQTAPAAIAETLRAGGAKLIEKRDPVLAPKSRKNEVELAGMREAHKLDGVALAKFLSWFDTEAPKGELTETGIVTALESFRREEESCIDASFDTISGAGPNGAIVHYRVTTKTDRKLNPGEIMLVDSGAQYLAGTTDITRTLSTGPATAEQKDRFTRVLKGMIAISTARFPAGTTGAQIDVLARQFLWQDGVTYNHGTGHGVGAFLGVHEGPIGISSRYTTPLEAGNVLSNEPGYYKAGEYGIRIENLITVRDAADFPGYLEFETLTLAPIDTRLIDPALLTPAERDWLNAYHARVWTEIGPLVSGAVKDWLKQATTEI</sequence>
<dbReference type="InterPro" id="IPR029149">
    <property type="entry name" value="Creatin/AminoP/Spt16_N"/>
</dbReference>
<dbReference type="InterPro" id="IPR000994">
    <property type="entry name" value="Pept_M24"/>
</dbReference>
<evidence type="ECO:0000313" key="7">
    <source>
        <dbReference type="EMBL" id="MVS98702.1"/>
    </source>
</evidence>
<dbReference type="CDD" id="cd01085">
    <property type="entry name" value="APP"/>
    <property type="match status" value="1"/>
</dbReference>
<dbReference type="EMBL" id="WQRF01000001">
    <property type="protein sequence ID" value="MVS98702.1"/>
    <property type="molecule type" value="Genomic_DNA"/>
</dbReference>
<feature type="domain" description="Peptidase M24 C-terminal" evidence="6">
    <location>
        <begin position="547"/>
        <end position="607"/>
    </location>
</feature>
<evidence type="ECO:0000259" key="4">
    <source>
        <dbReference type="Pfam" id="PF00557"/>
    </source>
</evidence>
<dbReference type="GO" id="GO:0005737">
    <property type="term" value="C:cytoplasm"/>
    <property type="evidence" value="ECO:0007669"/>
    <property type="project" value="UniProtKB-ARBA"/>
</dbReference>
<comment type="similarity">
    <text evidence="1">Belongs to the peptidase M24B family.</text>
</comment>
<dbReference type="InterPro" id="IPR033740">
    <property type="entry name" value="Pept_M24B"/>
</dbReference>
<dbReference type="Gene3D" id="3.40.350.10">
    <property type="entry name" value="Creatinase/prolidase N-terminal domain"/>
    <property type="match status" value="2"/>
</dbReference>
<dbReference type="Gene3D" id="3.90.230.10">
    <property type="entry name" value="Creatinase/methionine aminopeptidase superfamily"/>
    <property type="match status" value="1"/>
</dbReference>
<dbReference type="InterPro" id="IPR050422">
    <property type="entry name" value="X-Pro_aminopeptidase_P"/>
</dbReference>
<dbReference type="Proteomes" id="UP000438106">
    <property type="component" value="Unassembled WGS sequence"/>
</dbReference>
<reference evidence="7 8" key="1">
    <citation type="submission" date="2019-12" db="EMBL/GenBank/DDBJ databases">
        <title>Devosia maris sp. nov., isolated from the deep seawater.</title>
        <authorList>
            <person name="Liu Y."/>
        </authorList>
    </citation>
    <scope>NUCLEOTIDE SEQUENCE [LARGE SCALE GENOMIC DNA]</scope>
    <source>
        <strain evidence="7 8">L53-10-65</strain>
    </source>
</reference>
<evidence type="ECO:0000256" key="2">
    <source>
        <dbReference type="ARBA" id="ARBA00022723"/>
    </source>
</evidence>
<accession>A0A7X3FR11</accession>
<evidence type="ECO:0000259" key="5">
    <source>
        <dbReference type="Pfam" id="PF01321"/>
    </source>
</evidence>
<keyword evidence="8" id="KW-1185">Reference proteome</keyword>
<protein>
    <submittedName>
        <fullName evidence="7">M24 family metallopeptidase</fullName>
    </submittedName>
</protein>
<dbReference type="SUPFAM" id="SSF53092">
    <property type="entry name" value="Creatinase/prolidase N-terminal domain"/>
    <property type="match status" value="2"/>
</dbReference>
<evidence type="ECO:0000259" key="6">
    <source>
        <dbReference type="Pfam" id="PF16188"/>
    </source>
</evidence>
<gene>
    <name evidence="7" type="ORF">GO014_06670</name>
</gene>
<evidence type="ECO:0000256" key="3">
    <source>
        <dbReference type="ARBA" id="ARBA00022801"/>
    </source>
</evidence>
<dbReference type="SUPFAM" id="SSF55920">
    <property type="entry name" value="Creatinase/aminopeptidase"/>
    <property type="match status" value="1"/>
</dbReference>
<dbReference type="GO" id="GO:0070006">
    <property type="term" value="F:metalloaminopeptidase activity"/>
    <property type="evidence" value="ECO:0007669"/>
    <property type="project" value="InterPro"/>
</dbReference>
<dbReference type="RefSeq" id="WP_157289576.1">
    <property type="nucleotide sequence ID" value="NZ_WQRF01000001.1"/>
</dbReference>
<comment type="caution">
    <text evidence="7">The sequence shown here is derived from an EMBL/GenBank/DDBJ whole genome shotgun (WGS) entry which is preliminary data.</text>
</comment>
<dbReference type="Pfam" id="PF00557">
    <property type="entry name" value="Peptidase_M24"/>
    <property type="match status" value="1"/>
</dbReference>
<feature type="domain" description="Creatinase N-terminal" evidence="5">
    <location>
        <begin position="26"/>
        <end position="161"/>
    </location>
</feature>
<proteinExistence type="inferred from homology"/>
<evidence type="ECO:0000313" key="8">
    <source>
        <dbReference type="Proteomes" id="UP000438106"/>
    </source>
</evidence>
<keyword evidence="2" id="KW-0479">Metal-binding</keyword>
<dbReference type="InterPro" id="IPR000587">
    <property type="entry name" value="Creatinase_N"/>
</dbReference>
<dbReference type="GO" id="GO:0046872">
    <property type="term" value="F:metal ion binding"/>
    <property type="evidence" value="ECO:0007669"/>
    <property type="project" value="UniProtKB-KW"/>
</dbReference>
<feature type="domain" description="Peptidase M24" evidence="4">
    <location>
        <begin position="328"/>
        <end position="540"/>
    </location>
</feature>
<dbReference type="InterPro" id="IPR036005">
    <property type="entry name" value="Creatinase/aminopeptidase-like"/>
</dbReference>
<dbReference type="PANTHER" id="PTHR43763:SF6">
    <property type="entry name" value="XAA-PRO AMINOPEPTIDASE 1"/>
    <property type="match status" value="1"/>
</dbReference>
<evidence type="ECO:0000256" key="1">
    <source>
        <dbReference type="ARBA" id="ARBA00008766"/>
    </source>
</evidence>
<dbReference type="Pfam" id="PF16188">
    <property type="entry name" value="Peptidase_M24_C"/>
    <property type="match status" value="1"/>
</dbReference>
<dbReference type="FunFam" id="3.90.230.10:FF:000009">
    <property type="entry name" value="xaa-Pro aminopeptidase 2"/>
    <property type="match status" value="1"/>
</dbReference>
<dbReference type="AlphaFoldDB" id="A0A7X3FR11"/>
<dbReference type="Pfam" id="PF16189">
    <property type="entry name" value="Creatinase_N_2"/>
    <property type="match status" value="1"/>
</dbReference>
<dbReference type="InterPro" id="IPR032416">
    <property type="entry name" value="Peptidase_M24_C"/>
</dbReference>
<keyword evidence="3" id="KW-0378">Hydrolase</keyword>
<dbReference type="Pfam" id="PF01321">
    <property type="entry name" value="Creatinase_N"/>
    <property type="match status" value="1"/>
</dbReference>
<dbReference type="PANTHER" id="PTHR43763">
    <property type="entry name" value="XAA-PRO AMINOPEPTIDASE 1"/>
    <property type="match status" value="1"/>
</dbReference>
<organism evidence="7 8">
    <name type="scientific">Devosia marina</name>
    <dbReference type="NCBI Taxonomy" id="2683198"/>
    <lineage>
        <taxon>Bacteria</taxon>
        <taxon>Pseudomonadati</taxon>
        <taxon>Pseudomonadota</taxon>
        <taxon>Alphaproteobacteria</taxon>
        <taxon>Hyphomicrobiales</taxon>
        <taxon>Devosiaceae</taxon>
        <taxon>Devosia</taxon>
    </lineage>
</organism>
<name>A0A7X3FR11_9HYPH</name>